<dbReference type="EMBL" id="CP144751">
    <property type="protein sequence ID" value="WVZ85281.1"/>
    <property type="molecule type" value="Genomic_DNA"/>
</dbReference>
<accession>A0AAQ3X568</accession>
<sequence>MVKELQSWAATKVGLIKQQLAAAREIILKLDCAQESRTLSVEELDFRASLKHMCLGLSSLERTMARQRARVRHLAEGDANTHYFHILARGKIFIPHLNVDGLQVAEHESMEQALFTHFQSVFGSEAHRPHGLNLSELGYSASDLSSLHTPFIEEEVWAAIKDMPSDRATGPDGFTGAFYKATWHTIKPDVMAALDAFHRGNGCGFGTLNNGLIVLLPKKLGASAPSDFKPIAMVHSFGKLVSKLLAVRLAAHLPGLVSCNQTAFVRGRVLHDSYKFVQAAAAHFRKKKILVAMLKIDISKAFDTISWKFLLEPWDLVRGGETGLPFCYLQPRLAS</sequence>
<protein>
    <recommendedName>
        <fullName evidence="1">Reverse transcriptase domain-containing protein</fullName>
    </recommendedName>
</protein>
<dbReference type="PANTHER" id="PTHR19446">
    <property type="entry name" value="REVERSE TRANSCRIPTASES"/>
    <property type="match status" value="1"/>
</dbReference>
<evidence type="ECO:0000313" key="2">
    <source>
        <dbReference type="EMBL" id="WVZ85281.1"/>
    </source>
</evidence>
<keyword evidence="3" id="KW-1185">Reference proteome</keyword>
<evidence type="ECO:0000259" key="1">
    <source>
        <dbReference type="Pfam" id="PF00078"/>
    </source>
</evidence>
<dbReference type="InterPro" id="IPR000477">
    <property type="entry name" value="RT_dom"/>
</dbReference>
<reference evidence="2 3" key="1">
    <citation type="submission" date="2024-02" db="EMBL/GenBank/DDBJ databases">
        <title>High-quality chromosome-scale genome assembly of Pensacola bahiagrass (Paspalum notatum Flugge var. saurae).</title>
        <authorList>
            <person name="Vega J.M."/>
            <person name="Podio M."/>
            <person name="Orjuela J."/>
            <person name="Siena L.A."/>
            <person name="Pessino S.C."/>
            <person name="Combes M.C."/>
            <person name="Mariac C."/>
            <person name="Albertini E."/>
            <person name="Pupilli F."/>
            <person name="Ortiz J.P.A."/>
            <person name="Leblanc O."/>
        </authorList>
    </citation>
    <scope>NUCLEOTIDE SEQUENCE [LARGE SCALE GENOMIC DNA]</scope>
    <source>
        <strain evidence="2">R1</strain>
        <tissue evidence="2">Leaf</tissue>
    </source>
</reference>
<dbReference type="Pfam" id="PF00078">
    <property type="entry name" value="RVT_1"/>
    <property type="match status" value="1"/>
</dbReference>
<dbReference type="Proteomes" id="UP001341281">
    <property type="component" value="Chromosome 07"/>
</dbReference>
<feature type="domain" description="Reverse transcriptase" evidence="1">
    <location>
        <begin position="219"/>
        <end position="314"/>
    </location>
</feature>
<proteinExistence type="predicted"/>
<evidence type="ECO:0000313" key="3">
    <source>
        <dbReference type="Proteomes" id="UP001341281"/>
    </source>
</evidence>
<gene>
    <name evidence="2" type="ORF">U9M48_032228</name>
</gene>
<dbReference type="AlphaFoldDB" id="A0AAQ3X568"/>
<name>A0AAQ3X568_PASNO</name>
<organism evidence="2 3">
    <name type="scientific">Paspalum notatum var. saurae</name>
    <dbReference type="NCBI Taxonomy" id="547442"/>
    <lineage>
        <taxon>Eukaryota</taxon>
        <taxon>Viridiplantae</taxon>
        <taxon>Streptophyta</taxon>
        <taxon>Embryophyta</taxon>
        <taxon>Tracheophyta</taxon>
        <taxon>Spermatophyta</taxon>
        <taxon>Magnoliopsida</taxon>
        <taxon>Liliopsida</taxon>
        <taxon>Poales</taxon>
        <taxon>Poaceae</taxon>
        <taxon>PACMAD clade</taxon>
        <taxon>Panicoideae</taxon>
        <taxon>Andropogonodae</taxon>
        <taxon>Paspaleae</taxon>
        <taxon>Paspalinae</taxon>
        <taxon>Paspalum</taxon>
    </lineage>
</organism>